<feature type="compositionally biased region" description="Acidic residues" evidence="10">
    <location>
        <begin position="286"/>
        <end position="298"/>
    </location>
</feature>
<evidence type="ECO:0000256" key="7">
    <source>
        <dbReference type="ARBA" id="ARBA00022679"/>
    </source>
</evidence>
<dbReference type="GO" id="GO:0031123">
    <property type="term" value="P:RNA 3'-end processing"/>
    <property type="evidence" value="ECO:0007669"/>
    <property type="project" value="TreeGrafter"/>
</dbReference>
<evidence type="ECO:0000256" key="9">
    <source>
        <dbReference type="ARBA" id="ARBA00022842"/>
    </source>
</evidence>
<feature type="region of interest" description="Disordered" evidence="10">
    <location>
        <begin position="57"/>
        <end position="86"/>
    </location>
</feature>
<feature type="compositionally biased region" description="Basic and acidic residues" evidence="10">
    <location>
        <begin position="1227"/>
        <end position="1237"/>
    </location>
</feature>
<feature type="compositionally biased region" description="Basic and acidic residues" evidence="10">
    <location>
        <begin position="881"/>
        <end position="895"/>
    </location>
</feature>
<dbReference type="Gene3D" id="3.30.460.10">
    <property type="entry name" value="Beta Polymerase, domain 2"/>
    <property type="match status" value="1"/>
</dbReference>
<dbReference type="GO" id="GO:1990817">
    <property type="term" value="F:poly(A) RNA polymerase activity"/>
    <property type="evidence" value="ECO:0007669"/>
    <property type="project" value="UniProtKB-EC"/>
</dbReference>
<evidence type="ECO:0000256" key="4">
    <source>
        <dbReference type="ARBA" id="ARBA00008593"/>
    </source>
</evidence>
<evidence type="ECO:0000313" key="14">
    <source>
        <dbReference type="Proteomes" id="UP000053617"/>
    </source>
</evidence>
<keyword evidence="14" id="KW-1185">Reference proteome</keyword>
<feature type="region of interest" description="Disordered" evidence="10">
    <location>
        <begin position="871"/>
        <end position="921"/>
    </location>
</feature>
<comment type="cofactor">
    <cofactor evidence="2">
        <name>Mg(2+)</name>
        <dbReference type="ChEBI" id="CHEBI:18420"/>
    </cofactor>
</comment>
<feature type="region of interest" description="Disordered" evidence="10">
    <location>
        <begin position="1011"/>
        <end position="1100"/>
    </location>
</feature>
<feature type="region of interest" description="Disordered" evidence="10">
    <location>
        <begin position="277"/>
        <end position="300"/>
    </location>
</feature>
<dbReference type="InterPro" id="IPR043519">
    <property type="entry name" value="NT_sf"/>
</dbReference>
<gene>
    <name evidence="13" type="ORF">Z518_07737</name>
</gene>
<sequence>MDASSNHSGFSDHVWSQLHQASRQSAQRRGRNRGGRSSGRFATTHHQHFVSDRGHATFADGQQQPPLPTNMESFPPLGATSASATASASASIEATPYAHSQFHVSPFPPPPPFNNPRHGTPREYQERARGNYRGYSGRFAPQHHVPPFAQPVNMAQHQLYGRPPPRPGPLYQYNANVDYSAHEEQRSVRHAIVRQADYLNRVGKHASDSHKLTLEEKTTKENFRKQLEEIARKALGAQYSHLEQDEIRLKCYGSLANGFGLAGCDMDLLLILPDSPKSTADHTEGEPEPQLDVHDDEDEKRKFHDGVRRLLEKTYLDQEFGARLLTKTRVPILRICQYPSPELLRNLREYRAAWERVSFETPPGGALSQPSEDVATDVDAVEHDMTDLALANTAPRNPLCRGNAGLEFVGDCGIQCDINFTNFVAAHNTNLLRLYHSWDSRVGQIGTFVKIWAKARDVNTPYRGTLSSYGYILMVLHYLMNVVKPAIIPNLQHLAKKDDAWEPDRKIELFEGFDIRFVQDSTELKQIRDDMARNNESAGQLLRGFFEYYASPRGFHWTRDVISIRVPDGRLSKQDKGWTEAKWAHAEEKSVRLRYLLAIEDPFEVDHNVGRTVGHHGIVAIRNEFRRAWSILERVGAGEEVSIDEFLEPTTGQVDTLKKDQQFHRQKQIQMREELEAKEKLLLQKGNDEEPDAHLDGTLGSSDQEKIQAGSSAQGFCRLPNPKLTSALAHQEKKKKSRPSRSWRHRKIEVDSDDEDDGVDPTHDRNNLESTKSNAAEPKNEPKKRLGGLCSLGDVLLANGLDHWGNPVAWDIETQEGRWLRWRDSKVEKGTLHEFRNPTLQELHEQCPFDPRRPSPYIGKPYKNLREKLQAERPPWPSNKPSREHSDTKATHPEPSEQINSEDSNQVGKGEASINPPQHVRSGRVGRIIPWDVTTAGGEWLQYRDGRIRKGRWQHHQYSRFTELSNAFPYNPNMTWAELEEKNQQLRVYYKSTIRSTLNTEVDAIANVAAQSSVSPSNDEDRNSGETGSAKFGGDTPSISNHLHQDGGGVPAGDQSSSLENLNKLGESVDDKPLTATVPSHATDSGSHPTTSTEQPDHPDQEFIRARRLAFFAKLMTPANSAPEVNPQFYPSMPNGGSMTSDAEQFQTPVQSHEMPLQFLSQDTMPANHFTQRASSTLGECSSAGSSAESLHPGRDESDDTFDMRESDNENLSPLRVPPTLYPGADSGRRPKDEDPRIMPIPRVLGFQFDPQQLRDLAVIAKGGNGCAREGAEFNIEDEYEWGGGGMMGGKTSTGKQYVGMSSSDTPYESGKGDEGLLDELPKVLD</sequence>
<dbReference type="GO" id="GO:0005737">
    <property type="term" value="C:cytoplasm"/>
    <property type="evidence" value="ECO:0007669"/>
    <property type="project" value="UniProtKB-SubCell"/>
</dbReference>
<dbReference type="HOGENOM" id="CLU_006595_0_0_1"/>
<dbReference type="SUPFAM" id="SSF81301">
    <property type="entry name" value="Nucleotidyltransferase"/>
    <property type="match status" value="1"/>
</dbReference>
<comment type="cofactor">
    <cofactor evidence="1">
        <name>Mn(2+)</name>
        <dbReference type="ChEBI" id="CHEBI:29035"/>
    </cofactor>
</comment>
<proteinExistence type="inferred from homology"/>
<protein>
    <recommendedName>
        <fullName evidence="5">polynucleotide adenylyltransferase</fullName>
        <ecNumber evidence="5">2.7.7.19</ecNumber>
    </recommendedName>
</protein>
<feature type="region of interest" description="Disordered" evidence="10">
    <location>
        <begin position="1175"/>
        <end position="1238"/>
    </location>
</feature>
<dbReference type="VEuPathDB" id="FungiDB:Z518_07737"/>
<dbReference type="GO" id="GO:0046872">
    <property type="term" value="F:metal ion binding"/>
    <property type="evidence" value="ECO:0007669"/>
    <property type="project" value="UniProtKB-KW"/>
</dbReference>
<dbReference type="Gene3D" id="1.10.1410.10">
    <property type="match status" value="1"/>
</dbReference>
<feature type="compositionally biased region" description="Polar residues" evidence="10">
    <location>
        <begin position="1077"/>
        <end position="1094"/>
    </location>
</feature>
<evidence type="ECO:0000313" key="13">
    <source>
        <dbReference type="EMBL" id="KIX04183.1"/>
    </source>
</evidence>
<evidence type="ECO:0000256" key="5">
    <source>
        <dbReference type="ARBA" id="ARBA00012388"/>
    </source>
</evidence>
<dbReference type="InterPro" id="IPR054708">
    <property type="entry name" value="MTPAP-like_central"/>
</dbReference>
<comment type="subcellular location">
    <subcellularLocation>
        <location evidence="3">Cytoplasm</location>
    </subcellularLocation>
</comment>
<feature type="compositionally biased region" description="Low complexity" evidence="10">
    <location>
        <begin position="1178"/>
        <end position="1191"/>
    </location>
</feature>
<evidence type="ECO:0000256" key="8">
    <source>
        <dbReference type="ARBA" id="ARBA00022723"/>
    </source>
</evidence>
<evidence type="ECO:0000259" key="12">
    <source>
        <dbReference type="Pfam" id="PF22600"/>
    </source>
</evidence>
<dbReference type="RefSeq" id="XP_013271319.1">
    <property type="nucleotide sequence ID" value="XM_013415865.1"/>
</dbReference>
<feature type="region of interest" description="Disordered" evidence="10">
    <location>
        <begin position="1295"/>
        <end position="1326"/>
    </location>
</feature>
<feature type="region of interest" description="Disordered" evidence="10">
    <location>
        <begin position="686"/>
        <end position="785"/>
    </location>
</feature>
<dbReference type="EC" id="2.7.7.19" evidence="5"/>
<evidence type="ECO:0000256" key="2">
    <source>
        <dbReference type="ARBA" id="ARBA00001946"/>
    </source>
</evidence>
<evidence type="ECO:0000256" key="6">
    <source>
        <dbReference type="ARBA" id="ARBA00022490"/>
    </source>
</evidence>
<dbReference type="PANTHER" id="PTHR12271:SF40">
    <property type="entry name" value="POLY(A) RNA POLYMERASE GLD2"/>
    <property type="match status" value="1"/>
</dbReference>
<dbReference type="Pfam" id="PF22600">
    <property type="entry name" value="MTPAP-like_central"/>
    <property type="match status" value="1"/>
</dbReference>
<feature type="compositionally biased region" description="Basic residues" evidence="10">
    <location>
        <begin position="732"/>
        <end position="747"/>
    </location>
</feature>
<reference evidence="13 14" key="1">
    <citation type="submission" date="2015-01" db="EMBL/GenBank/DDBJ databases">
        <title>The Genome Sequence of Rhinocladiella mackenzie CBS 650.93.</title>
        <authorList>
            <consortium name="The Broad Institute Genomics Platform"/>
            <person name="Cuomo C."/>
            <person name="de Hoog S."/>
            <person name="Gorbushina A."/>
            <person name="Stielow B."/>
            <person name="Teixiera M."/>
            <person name="Abouelleil A."/>
            <person name="Chapman S.B."/>
            <person name="Priest M."/>
            <person name="Young S.K."/>
            <person name="Wortman J."/>
            <person name="Nusbaum C."/>
            <person name="Birren B."/>
        </authorList>
    </citation>
    <scope>NUCLEOTIDE SEQUENCE [LARGE SCALE GENOMIC DNA]</scope>
    <source>
        <strain evidence="13 14">CBS 650.93</strain>
    </source>
</reference>
<dbReference type="Pfam" id="PF03828">
    <property type="entry name" value="PAP_assoc"/>
    <property type="match status" value="1"/>
</dbReference>
<evidence type="ECO:0000256" key="10">
    <source>
        <dbReference type="SAM" id="MobiDB-lite"/>
    </source>
</evidence>
<dbReference type="STRING" id="1442369.A0A0D2H155"/>
<dbReference type="PANTHER" id="PTHR12271">
    <property type="entry name" value="POLY A POLYMERASE CID PAP -RELATED"/>
    <property type="match status" value="1"/>
</dbReference>
<feature type="domain" description="Poly(A) RNA polymerase mitochondrial-like central palm" evidence="12">
    <location>
        <begin position="206"/>
        <end position="337"/>
    </location>
</feature>
<keyword evidence="9" id="KW-0460">Magnesium</keyword>
<evidence type="ECO:0000256" key="1">
    <source>
        <dbReference type="ARBA" id="ARBA00001936"/>
    </source>
</evidence>
<dbReference type="GO" id="GO:0050265">
    <property type="term" value="F:RNA uridylyltransferase activity"/>
    <property type="evidence" value="ECO:0007669"/>
    <property type="project" value="TreeGrafter"/>
</dbReference>
<feature type="domain" description="PAP-associated" evidence="11">
    <location>
        <begin position="539"/>
        <end position="607"/>
    </location>
</feature>
<dbReference type="InterPro" id="IPR002058">
    <property type="entry name" value="PAP_assoc"/>
</dbReference>
<feature type="compositionally biased region" description="Basic and acidic residues" evidence="10">
    <location>
        <begin position="1192"/>
        <end position="1208"/>
    </location>
</feature>
<evidence type="ECO:0000256" key="3">
    <source>
        <dbReference type="ARBA" id="ARBA00004496"/>
    </source>
</evidence>
<name>A0A0D2H155_9EURO</name>
<dbReference type="GO" id="GO:0010605">
    <property type="term" value="P:negative regulation of macromolecule metabolic process"/>
    <property type="evidence" value="ECO:0007669"/>
    <property type="project" value="UniProtKB-ARBA"/>
</dbReference>
<feature type="compositionally biased region" description="Basic and acidic residues" evidence="10">
    <location>
        <begin position="686"/>
        <end position="695"/>
    </location>
</feature>
<keyword evidence="8" id="KW-0479">Metal-binding</keyword>
<comment type="similarity">
    <text evidence="4">Belongs to the DNA polymerase type-B-like family.</text>
</comment>
<evidence type="ECO:0000259" key="11">
    <source>
        <dbReference type="Pfam" id="PF03828"/>
    </source>
</evidence>
<feature type="region of interest" description="Disordered" evidence="10">
    <location>
        <begin position="1"/>
        <end position="40"/>
    </location>
</feature>
<organism evidence="13 14">
    <name type="scientific">Rhinocladiella mackenziei CBS 650.93</name>
    <dbReference type="NCBI Taxonomy" id="1442369"/>
    <lineage>
        <taxon>Eukaryota</taxon>
        <taxon>Fungi</taxon>
        <taxon>Dikarya</taxon>
        <taxon>Ascomycota</taxon>
        <taxon>Pezizomycotina</taxon>
        <taxon>Eurotiomycetes</taxon>
        <taxon>Chaetothyriomycetidae</taxon>
        <taxon>Chaetothyriales</taxon>
        <taxon>Herpotrichiellaceae</taxon>
        <taxon>Rhinocladiella</taxon>
    </lineage>
</organism>
<feature type="compositionally biased region" description="Polar residues" evidence="10">
    <location>
        <begin position="897"/>
        <end position="907"/>
    </location>
</feature>
<dbReference type="SUPFAM" id="SSF81631">
    <property type="entry name" value="PAP/OAS1 substrate-binding domain"/>
    <property type="match status" value="1"/>
</dbReference>
<dbReference type="Proteomes" id="UP000053617">
    <property type="component" value="Unassembled WGS sequence"/>
</dbReference>
<dbReference type="OrthoDB" id="407432at2759"/>
<dbReference type="EMBL" id="KN847479">
    <property type="protein sequence ID" value="KIX04183.1"/>
    <property type="molecule type" value="Genomic_DNA"/>
</dbReference>
<keyword evidence="7" id="KW-0808">Transferase</keyword>
<keyword evidence="6" id="KW-0963">Cytoplasm</keyword>
<accession>A0A0D2H155</accession>
<feature type="compositionally biased region" description="Basic and acidic residues" evidence="10">
    <location>
        <begin position="1311"/>
        <end position="1326"/>
    </location>
</feature>
<dbReference type="GeneID" id="25295808"/>